<gene>
    <name evidence="1" type="ORF">OUZ56_005613</name>
</gene>
<keyword evidence="2" id="KW-1185">Reference proteome</keyword>
<dbReference type="EMBL" id="JAOYFB010000001">
    <property type="protein sequence ID" value="KAK4003862.1"/>
    <property type="molecule type" value="Genomic_DNA"/>
</dbReference>
<accession>A0ABQ9YT88</accession>
<dbReference type="Proteomes" id="UP001234178">
    <property type="component" value="Unassembled WGS sequence"/>
</dbReference>
<sequence>MASSKEEKICVIHIVETAGSDKIKLFDDEKFPKCRNAQLVSQMQKHHDLLNQAIPTCWRRYNLEQSEEASHLAH</sequence>
<organism evidence="1 2">
    <name type="scientific">Daphnia magna</name>
    <dbReference type="NCBI Taxonomy" id="35525"/>
    <lineage>
        <taxon>Eukaryota</taxon>
        <taxon>Metazoa</taxon>
        <taxon>Ecdysozoa</taxon>
        <taxon>Arthropoda</taxon>
        <taxon>Crustacea</taxon>
        <taxon>Branchiopoda</taxon>
        <taxon>Diplostraca</taxon>
        <taxon>Cladocera</taxon>
        <taxon>Anomopoda</taxon>
        <taxon>Daphniidae</taxon>
        <taxon>Daphnia</taxon>
    </lineage>
</organism>
<comment type="caution">
    <text evidence="1">The sequence shown here is derived from an EMBL/GenBank/DDBJ whole genome shotgun (WGS) entry which is preliminary data.</text>
</comment>
<evidence type="ECO:0000313" key="2">
    <source>
        <dbReference type="Proteomes" id="UP001234178"/>
    </source>
</evidence>
<name>A0ABQ9YT88_9CRUS</name>
<reference evidence="1 2" key="1">
    <citation type="journal article" date="2023" name="Nucleic Acids Res.">
        <title>The hologenome of Daphnia magna reveals possible DNA methylation and microbiome-mediated evolution of the host genome.</title>
        <authorList>
            <person name="Chaturvedi A."/>
            <person name="Li X."/>
            <person name="Dhandapani V."/>
            <person name="Marshall H."/>
            <person name="Kissane S."/>
            <person name="Cuenca-Cambronero M."/>
            <person name="Asole G."/>
            <person name="Calvet F."/>
            <person name="Ruiz-Romero M."/>
            <person name="Marangio P."/>
            <person name="Guigo R."/>
            <person name="Rago D."/>
            <person name="Mirbahai L."/>
            <person name="Eastwood N."/>
            <person name="Colbourne J.K."/>
            <person name="Zhou J."/>
            <person name="Mallon E."/>
            <person name="Orsini L."/>
        </authorList>
    </citation>
    <scope>NUCLEOTIDE SEQUENCE [LARGE SCALE GENOMIC DNA]</scope>
    <source>
        <strain evidence="1">LRV0_1</strain>
    </source>
</reference>
<evidence type="ECO:0000313" key="1">
    <source>
        <dbReference type="EMBL" id="KAK4003862.1"/>
    </source>
</evidence>
<protein>
    <submittedName>
        <fullName evidence="1">Uncharacterized protein</fullName>
    </submittedName>
</protein>
<proteinExistence type="predicted"/>